<organism evidence="2 3">
    <name type="scientific">Scophthalmus maximus</name>
    <name type="common">Turbot</name>
    <name type="synonym">Psetta maxima</name>
    <dbReference type="NCBI Taxonomy" id="52904"/>
    <lineage>
        <taxon>Eukaryota</taxon>
        <taxon>Metazoa</taxon>
        <taxon>Chordata</taxon>
        <taxon>Craniata</taxon>
        <taxon>Vertebrata</taxon>
        <taxon>Euteleostomi</taxon>
        <taxon>Actinopterygii</taxon>
        <taxon>Neopterygii</taxon>
        <taxon>Teleostei</taxon>
        <taxon>Neoteleostei</taxon>
        <taxon>Acanthomorphata</taxon>
        <taxon>Carangaria</taxon>
        <taxon>Pleuronectiformes</taxon>
        <taxon>Pleuronectoidei</taxon>
        <taxon>Scophthalmidae</taxon>
        <taxon>Scophthalmus</taxon>
    </lineage>
</organism>
<dbReference type="AlphaFoldDB" id="A0A2U9B102"/>
<feature type="region of interest" description="Disordered" evidence="1">
    <location>
        <begin position="55"/>
        <end position="98"/>
    </location>
</feature>
<name>A0A2U9B102_SCOMX</name>
<evidence type="ECO:0000313" key="3">
    <source>
        <dbReference type="Proteomes" id="UP000246464"/>
    </source>
</evidence>
<feature type="compositionally biased region" description="Basic and acidic residues" evidence="1">
    <location>
        <begin position="66"/>
        <end position="83"/>
    </location>
</feature>
<proteinExistence type="predicted"/>
<dbReference type="EMBL" id="CP026244">
    <property type="protein sequence ID" value="AWO97622.1"/>
    <property type="molecule type" value="Genomic_DNA"/>
</dbReference>
<keyword evidence="3" id="KW-1185">Reference proteome</keyword>
<evidence type="ECO:0000313" key="2">
    <source>
        <dbReference type="EMBL" id="AWO97622.1"/>
    </source>
</evidence>
<sequence length="112" mass="12103">MSGGVPGHQLLGESEKVAESCPELPCCVSVTLLASSVCTTAPLAKVKDRQSVDCRTMPTKKATRPALKENHRSTYKTRSDQERSFIPGRGSAGVRGRISRTSHLPLAVELKR</sequence>
<protein>
    <submittedName>
        <fullName evidence="2">Uncharacterized protein</fullName>
    </submittedName>
</protein>
<evidence type="ECO:0000256" key="1">
    <source>
        <dbReference type="SAM" id="MobiDB-lite"/>
    </source>
</evidence>
<gene>
    <name evidence="2" type="ORF">SMAX5B_001481</name>
</gene>
<accession>A0A2U9B102</accession>
<reference evidence="2 3" key="1">
    <citation type="submission" date="2017-12" db="EMBL/GenBank/DDBJ databases">
        <title>Integrating genomic resources of turbot (Scophthalmus maximus) in depth evaluation of genetic and physical mapping variation across individuals.</title>
        <authorList>
            <person name="Martinez P."/>
        </authorList>
    </citation>
    <scope>NUCLEOTIDE SEQUENCE [LARGE SCALE GENOMIC DNA]</scope>
</reference>
<dbReference type="Proteomes" id="UP000246464">
    <property type="component" value="Chromosome 2"/>
</dbReference>